<dbReference type="GO" id="GO:0006508">
    <property type="term" value="P:proteolysis"/>
    <property type="evidence" value="ECO:0007669"/>
    <property type="project" value="InterPro"/>
</dbReference>
<dbReference type="Gene3D" id="3.40.630.10">
    <property type="entry name" value="Zn peptidases"/>
    <property type="match status" value="1"/>
</dbReference>
<evidence type="ECO:0000259" key="1">
    <source>
        <dbReference type="Pfam" id="PF04389"/>
    </source>
</evidence>
<proteinExistence type="predicted"/>
<dbReference type="Proteomes" id="UP000256869">
    <property type="component" value="Unassembled WGS sequence"/>
</dbReference>
<name>A0A3D9I0I3_9BACL</name>
<reference evidence="2 3" key="1">
    <citation type="submission" date="2018-07" db="EMBL/GenBank/DDBJ databases">
        <title>Genomic Encyclopedia of Type Strains, Phase III (KMG-III): the genomes of soil and plant-associated and newly described type strains.</title>
        <authorList>
            <person name="Whitman W."/>
        </authorList>
    </citation>
    <scope>NUCLEOTIDE SEQUENCE [LARGE SCALE GENOMIC DNA]</scope>
    <source>
        <strain evidence="2 3">CECT 8236</strain>
    </source>
</reference>
<dbReference type="PANTHER" id="PTHR12147">
    <property type="entry name" value="METALLOPEPTIDASE M28 FAMILY MEMBER"/>
    <property type="match status" value="1"/>
</dbReference>
<dbReference type="Pfam" id="PF04389">
    <property type="entry name" value="Peptidase_M28"/>
    <property type="match status" value="1"/>
</dbReference>
<sequence>MNSKKPILQISADTYDYLITHRSDIEKIELQMKYKEKSTEAQNVIGVIKGNSSTEEADKHVIYLSAHLDSLGKVNKQVFNGSGDNASGISSLIHLANSLKEFSENNELAADIVFCAFNGEESNRQGSKAFVQSLEGGRHSLNINLDTIGVREGDYLIVGDATSESLSKSLEGFFNDHGIKASLMDGFGSDHISYNEKSIPGVTIGKSEVSNIHSIMDRPDYVDYKQLANITDAIFNFVISQNSGGIDALSNEQSISENAIPETAPQMAEDEITEMHKLTEEIKARLNFKEYGMYEWKSNRNLFVYQDHFKFETVEAAG</sequence>
<gene>
    <name evidence="2" type="ORF">DFP95_1182</name>
</gene>
<dbReference type="InterPro" id="IPR045175">
    <property type="entry name" value="M28_fam"/>
</dbReference>
<dbReference type="OrthoDB" id="9762302at2"/>
<comment type="caution">
    <text evidence="2">The sequence shown here is derived from an EMBL/GenBank/DDBJ whole genome shotgun (WGS) entry which is preliminary data.</text>
</comment>
<keyword evidence="3" id="KW-1185">Reference proteome</keyword>
<evidence type="ECO:0000313" key="2">
    <source>
        <dbReference type="EMBL" id="RED55267.1"/>
    </source>
</evidence>
<accession>A0A3D9I0I3</accession>
<evidence type="ECO:0000313" key="3">
    <source>
        <dbReference type="Proteomes" id="UP000256869"/>
    </source>
</evidence>
<dbReference type="InterPro" id="IPR007484">
    <property type="entry name" value="Peptidase_M28"/>
</dbReference>
<protein>
    <submittedName>
        <fullName evidence="2">Peptidase M28-like protein</fullName>
    </submittedName>
</protein>
<dbReference type="EMBL" id="QRDY01000018">
    <property type="protein sequence ID" value="RED55267.1"/>
    <property type="molecule type" value="Genomic_DNA"/>
</dbReference>
<organism evidence="2 3">
    <name type="scientific">Cohnella lupini</name>
    <dbReference type="NCBI Taxonomy" id="1294267"/>
    <lineage>
        <taxon>Bacteria</taxon>
        <taxon>Bacillati</taxon>
        <taxon>Bacillota</taxon>
        <taxon>Bacilli</taxon>
        <taxon>Bacillales</taxon>
        <taxon>Paenibacillaceae</taxon>
        <taxon>Cohnella</taxon>
    </lineage>
</organism>
<dbReference type="SUPFAM" id="SSF53187">
    <property type="entry name" value="Zn-dependent exopeptidases"/>
    <property type="match status" value="1"/>
</dbReference>
<feature type="domain" description="Peptidase M28" evidence="1">
    <location>
        <begin position="43"/>
        <end position="238"/>
    </location>
</feature>
<dbReference type="AlphaFoldDB" id="A0A3D9I0I3"/>
<dbReference type="PANTHER" id="PTHR12147:SF26">
    <property type="entry name" value="PEPTIDASE M28 DOMAIN-CONTAINING PROTEIN"/>
    <property type="match status" value="1"/>
</dbReference>
<dbReference type="GO" id="GO:0008235">
    <property type="term" value="F:metalloexopeptidase activity"/>
    <property type="evidence" value="ECO:0007669"/>
    <property type="project" value="InterPro"/>
</dbReference>